<dbReference type="GO" id="GO:0046491">
    <property type="term" value="P:L-methylmalonyl-CoA metabolic process"/>
    <property type="evidence" value="ECO:0007669"/>
    <property type="project" value="TreeGrafter"/>
</dbReference>
<feature type="domain" description="VOC" evidence="2">
    <location>
        <begin position="19"/>
        <end position="149"/>
    </location>
</feature>
<dbReference type="InterPro" id="IPR051785">
    <property type="entry name" value="MMCE/EMCE_epimerase"/>
</dbReference>
<dbReference type="PANTHER" id="PTHR43048">
    <property type="entry name" value="METHYLMALONYL-COA EPIMERASE"/>
    <property type="match status" value="1"/>
</dbReference>
<sequence length="173" mass="19160">MPLPAAPAIITSSPFSSMRGHHAAIRYPDFEAARSFWVDTMDWRILQIWPYGDLTLAYVMPPEQNDFHLEILAGPGARAQTIFPDVDASLASPGFNHVCLSVDSVDDTLAVLRERGVDVVNPPFEMADISARLAFFRDPWGNMFELSERIGPDDHGAIFARPLAGWLDSTETS</sequence>
<dbReference type="Proteomes" id="UP000305836">
    <property type="component" value="Unassembled WGS sequence"/>
</dbReference>
<evidence type="ECO:0000256" key="1">
    <source>
        <dbReference type="ARBA" id="ARBA00022723"/>
    </source>
</evidence>
<dbReference type="PANTHER" id="PTHR43048:SF3">
    <property type="entry name" value="METHYLMALONYL-COA EPIMERASE, MITOCHONDRIAL"/>
    <property type="match status" value="1"/>
</dbReference>
<dbReference type="Gene3D" id="3.10.180.10">
    <property type="entry name" value="2,3-Dihydroxybiphenyl 1,2-Dioxygenase, domain 1"/>
    <property type="match status" value="1"/>
</dbReference>
<dbReference type="CDD" id="cd06587">
    <property type="entry name" value="VOC"/>
    <property type="match status" value="1"/>
</dbReference>
<keyword evidence="1" id="KW-0479">Metal-binding</keyword>
<dbReference type="GO" id="GO:0046872">
    <property type="term" value="F:metal ion binding"/>
    <property type="evidence" value="ECO:0007669"/>
    <property type="project" value="UniProtKB-KW"/>
</dbReference>
<dbReference type="EMBL" id="SZPZ01000006">
    <property type="protein sequence ID" value="TKK74262.1"/>
    <property type="molecule type" value="Genomic_DNA"/>
</dbReference>
<dbReference type="GO" id="GO:0004493">
    <property type="term" value="F:methylmalonyl-CoA epimerase activity"/>
    <property type="evidence" value="ECO:0007669"/>
    <property type="project" value="TreeGrafter"/>
</dbReference>
<dbReference type="SUPFAM" id="SSF54593">
    <property type="entry name" value="Glyoxalase/Bleomycin resistance protein/Dihydroxybiphenyl dioxygenase"/>
    <property type="match status" value="1"/>
</dbReference>
<dbReference type="AlphaFoldDB" id="A0A4U3LG43"/>
<name>A0A4U3LG43_9ACTN</name>
<accession>A0A4U3LG43</accession>
<evidence type="ECO:0000313" key="4">
    <source>
        <dbReference type="Proteomes" id="UP000305836"/>
    </source>
</evidence>
<proteinExistence type="predicted"/>
<dbReference type="Pfam" id="PF00903">
    <property type="entry name" value="Glyoxalase"/>
    <property type="match status" value="1"/>
</dbReference>
<dbReference type="RefSeq" id="WP_137258713.1">
    <property type="nucleotide sequence ID" value="NZ_JBHSPQ010000002.1"/>
</dbReference>
<evidence type="ECO:0000313" key="3">
    <source>
        <dbReference type="EMBL" id="TKK74262.1"/>
    </source>
</evidence>
<organism evidence="3 4">
    <name type="scientific">Kribbella jiaozuonensis</name>
    <dbReference type="NCBI Taxonomy" id="2575441"/>
    <lineage>
        <taxon>Bacteria</taxon>
        <taxon>Bacillati</taxon>
        <taxon>Actinomycetota</taxon>
        <taxon>Actinomycetes</taxon>
        <taxon>Propionibacteriales</taxon>
        <taxon>Kribbellaceae</taxon>
        <taxon>Kribbella</taxon>
    </lineage>
</organism>
<evidence type="ECO:0000259" key="2">
    <source>
        <dbReference type="PROSITE" id="PS51819"/>
    </source>
</evidence>
<protein>
    <submittedName>
        <fullName evidence="3">VOC family protein</fullName>
    </submittedName>
</protein>
<reference evidence="3 4" key="1">
    <citation type="submission" date="2019-04" db="EMBL/GenBank/DDBJ databases">
        <title>Kribbella sp. NEAU-THZ 27 nov., a novel actinomycete isolated from soil.</title>
        <authorList>
            <person name="Duan L."/>
        </authorList>
    </citation>
    <scope>NUCLEOTIDE SEQUENCE [LARGE SCALE GENOMIC DNA]</scope>
    <source>
        <strain evidence="4">NEAU-THZ27</strain>
    </source>
</reference>
<keyword evidence="4" id="KW-1185">Reference proteome</keyword>
<gene>
    <name evidence="3" type="ORF">FDA38_36325</name>
</gene>
<dbReference type="InterPro" id="IPR037523">
    <property type="entry name" value="VOC_core"/>
</dbReference>
<dbReference type="PROSITE" id="PS51819">
    <property type="entry name" value="VOC"/>
    <property type="match status" value="1"/>
</dbReference>
<dbReference type="InterPro" id="IPR004360">
    <property type="entry name" value="Glyas_Fos-R_dOase_dom"/>
</dbReference>
<comment type="caution">
    <text evidence="3">The sequence shown here is derived from an EMBL/GenBank/DDBJ whole genome shotgun (WGS) entry which is preliminary data.</text>
</comment>
<dbReference type="InterPro" id="IPR029068">
    <property type="entry name" value="Glyas_Bleomycin-R_OHBP_Dase"/>
</dbReference>
<dbReference type="OrthoDB" id="7187210at2"/>